<dbReference type="PRINTS" id="PR00385">
    <property type="entry name" value="P450"/>
</dbReference>
<evidence type="ECO:0000256" key="5">
    <source>
        <dbReference type="ARBA" id="ARBA00023004"/>
    </source>
</evidence>
<dbReference type="Pfam" id="PF00067">
    <property type="entry name" value="p450"/>
    <property type="match status" value="1"/>
</dbReference>
<dbReference type="GO" id="GO:0016705">
    <property type="term" value="F:oxidoreductase activity, acting on paired donors, with incorporation or reduction of molecular oxygen"/>
    <property type="evidence" value="ECO:0007669"/>
    <property type="project" value="InterPro"/>
</dbReference>
<evidence type="ECO:0000256" key="8">
    <source>
        <dbReference type="RuleBase" id="RU000461"/>
    </source>
</evidence>
<dbReference type="InterPro" id="IPR001128">
    <property type="entry name" value="Cyt_P450"/>
</dbReference>
<dbReference type="Gene3D" id="1.10.630.10">
    <property type="entry name" value="Cytochrome P450"/>
    <property type="match status" value="1"/>
</dbReference>
<keyword evidence="2 8" id="KW-0349">Heme</keyword>
<evidence type="ECO:0000313" key="9">
    <source>
        <dbReference type="EMBL" id="MBH0114436.1"/>
    </source>
</evidence>
<dbReference type="GO" id="GO:0005506">
    <property type="term" value="F:iron ion binding"/>
    <property type="evidence" value="ECO:0007669"/>
    <property type="project" value="InterPro"/>
</dbReference>
<keyword evidence="10" id="KW-1185">Reference proteome</keyword>
<protein>
    <submittedName>
        <fullName evidence="9">Cytochrome P450</fullName>
    </submittedName>
</protein>
<dbReference type="GO" id="GO:0020037">
    <property type="term" value="F:heme binding"/>
    <property type="evidence" value="ECO:0007669"/>
    <property type="project" value="InterPro"/>
</dbReference>
<evidence type="ECO:0000256" key="6">
    <source>
        <dbReference type="ARBA" id="ARBA00023033"/>
    </source>
</evidence>
<dbReference type="AlphaFoldDB" id="A0A931HEB5"/>
<dbReference type="RefSeq" id="WP_197165821.1">
    <property type="nucleotide sequence ID" value="NZ_JADZGI010000003.1"/>
</dbReference>
<accession>A0A931HEB5</accession>
<dbReference type="InterPro" id="IPR002397">
    <property type="entry name" value="Cyt_P450_B"/>
</dbReference>
<keyword evidence="6 8" id="KW-0503">Monooxygenase</keyword>
<dbReference type="PANTHER" id="PTHR46696">
    <property type="entry name" value="P450, PUTATIVE (EUROFUNG)-RELATED"/>
    <property type="match status" value="1"/>
</dbReference>
<keyword evidence="3 8" id="KW-0479">Metal-binding</keyword>
<evidence type="ECO:0000256" key="1">
    <source>
        <dbReference type="ARBA" id="ARBA00010617"/>
    </source>
</evidence>
<dbReference type="GO" id="GO:0004497">
    <property type="term" value="F:monooxygenase activity"/>
    <property type="evidence" value="ECO:0007669"/>
    <property type="project" value="UniProtKB-KW"/>
</dbReference>
<sequence length="441" mass="49946">MDLAASADQAAEQRRLIEEKTLLDPVVHKQPRRFYAAMRQLDPVHYDKALDMYLVSRWEDIQTIQRDPLTFSVNKGYHTQQAKGFAEEFQQILREQGGGYFPDAIMSDPPYHTRVRKLMESAFTGHRVKELEPRIEKVVEDLVDEILAKAGEGEGDGVRGTMDAVTDFAQPLTIRIICEQLGLDWSIKEKIARWSTAVTAQIGRMQDREEMLGHAAQICELQQYLIARMREREADPREDMISDIVHAKEGEGEGSVLTFEEAVSLIRALLIAGNETTATALSNLVFILATEPEVAAKLKAAVDDDRLMNRFVEELLRIEPPVRGLSRMTTREVELGGKVLPEGSHLLLMYASANDEPEIFENPRQFDMERKNIMKHVSFGGGVHKCVGLALARMEIKVAARAIVRRMDDFRLEIAEEDIRFLPTVATRSMESLPVSFRKRA</sequence>
<dbReference type="EMBL" id="JADZGI010000003">
    <property type="protein sequence ID" value="MBH0114436.1"/>
    <property type="molecule type" value="Genomic_DNA"/>
</dbReference>
<dbReference type="InterPro" id="IPR017972">
    <property type="entry name" value="Cyt_P450_CS"/>
</dbReference>
<dbReference type="FunFam" id="1.10.630.10:FF:000018">
    <property type="entry name" value="Cytochrome P450 monooxygenase"/>
    <property type="match status" value="1"/>
</dbReference>
<dbReference type="PRINTS" id="PR00359">
    <property type="entry name" value="BP450"/>
</dbReference>
<evidence type="ECO:0000256" key="4">
    <source>
        <dbReference type="ARBA" id="ARBA00023002"/>
    </source>
</evidence>
<dbReference type="PANTHER" id="PTHR46696:SF1">
    <property type="entry name" value="CYTOCHROME P450 YJIB-RELATED"/>
    <property type="match status" value="1"/>
</dbReference>
<comment type="similarity">
    <text evidence="1 8">Belongs to the cytochrome P450 family.</text>
</comment>
<evidence type="ECO:0000313" key="10">
    <source>
        <dbReference type="Proteomes" id="UP000617634"/>
    </source>
</evidence>
<dbReference type="PROSITE" id="PS00086">
    <property type="entry name" value="CYTOCHROME_P450"/>
    <property type="match status" value="1"/>
</dbReference>
<comment type="caution">
    <text evidence="9">The sequence shown here is derived from an EMBL/GenBank/DDBJ whole genome shotgun (WGS) entry which is preliminary data.</text>
</comment>
<dbReference type="InterPro" id="IPR036396">
    <property type="entry name" value="Cyt_P450_sf"/>
</dbReference>
<keyword evidence="4 8" id="KW-0560">Oxidoreductase</keyword>
<gene>
    <name evidence="9" type="ORF">I5E68_15935</name>
</gene>
<evidence type="ECO:0000256" key="7">
    <source>
        <dbReference type="ARBA" id="ARBA00043906"/>
    </source>
</evidence>
<reference evidence="9" key="1">
    <citation type="submission" date="2020-11" db="EMBL/GenBank/DDBJ databases">
        <title>Novosphingobium aureum sp. nov., a marine bacterium isolated from sediment of a salt flat.</title>
        <authorList>
            <person name="Yoo Y."/>
            <person name="Kim J.-J."/>
        </authorList>
    </citation>
    <scope>NUCLEOTIDE SEQUENCE</scope>
    <source>
        <strain evidence="9">YJ-S2-02</strain>
    </source>
</reference>
<dbReference type="Proteomes" id="UP000617634">
    <property type="component" value="Unassembled WGS sequence"/>
</dbReference>
<evidence type="ECO:0000256" key="3">
    <source>
        <dbReference type="ARBA" id="ARBA00022723"/>
    </source>
</evidence>
<name>A0A931HEB5_9SPHN</name>
<proteinExistence type="inferred from homology"/>
<organism evidence="9 10">
    <name type="scientific">Novosphingobium aureum</name>
    <dbReference type="NCBI Taxonomy" id="2792964"/>
    <lineage>
        <taxon>Bacteria</taxon>
        <taxon>Pseudomonadati</taxon>
        <taxon>Pseudomonadota</taxon>
        <taxon>Alphaproteobacteria</taxon>
        <taxon>Sphingomonadales</taxon>
        <taxon>Sphingomonadaceae</taxon>
        <taxon>Novosphingobium</taxon>
    </lineage>
</organism>
<dbReference type="SUPFAM" id="SSF48264">
    <property type="entry name" value="Cytochrome P450"/>
    <property type="match status" value="1"/>
</dbReference>
<keyword evidence="5 8" id="KW-0408">Iron</keyword>
<evidence type="ECO:0000256" key="2">
    <source>
        <dbReference type="ARBA" id="ARBA00022617"/>
    </source>
</evidence>
<comment type="function">
    <text evidence="7">Cytochromes P450 are a group of heme-thiolate monooxygenases. They oxidize a variety of structurally unrelated compounds, including steroids, fatty acids, and xenobiotics.</text>
</comment>